<reference evidence="1 2" key="1">
    <citation type="submission" date="2017-06" db="EMBL/GenBank/DDBJ databases">
        <authorList>
            <person name="Kim H.J."/>
            <person name="Triplett B.A."/>
        </authorList>
    </citation>
    <scope>NUCLEOTIDE SEQUENCE [LARGE SCALE GENOMIC DNA]</scope>
    <source>
        <strain evidence="1 2">DSM 45207</strain>
    </source>
</reference>
<dbReference type="EMBL" id="FZNW01000023">
    <property type="protein sequence ID" value="SNR84904.1"/>
    <property type="molecule type" value="Genomic_DNA"/>
</dbReference>
<accession>A0A238ZQB2</accession>
<sequence length="331" mass="36234">MCWCGLAQRRHRAGMPRRSAVDWDAVASAAEHDILTRHELHTLGVTQKMIWARTRAGGPWSRVLPGVIMLRNGAPTRRQRLCAALRYGGAEAIVSGASASRLHGLRHAPETDQVHLLVPHGAQPNSCGYVLVERTTRMPRVVYRDGVPTAEVTRAVLDAARRMSGKDAVEAVLAESVQRGLTTPRRLSTELEAGSDRGSALPRAVLRAITRGARSVPEADAVRLVARAHLPQPEWNVRVRLPGRGTPLVPDAWFGDVGLAWEIDSYQWHLSPADYARTLERHAAMTGAGIVVLHTLPARLRSEPGAVIAELRAAYEHAARCPAPDVYVDRR</sequence>
<protein>
    <recommendedName>
        <fullName evidence="3">Transcriptional regulator, AbiEi antitoxin, Type IV TA system</fullName>
    </recommendedName>
</protein>
<proteinExistence type="predicted"/>
<evidence type="ECO:0008006" key="3">
    <source>
        <dbReference type="Google" id="ProtNLM"/>
    </source>
</evidence>
<dbReference type="AlphaFoldDB" id="A0A238ZQB2"/>
<evidence type="ECO:0000313" key="1">
    <source>
        <dbReference type="EMBL" id="SNR84904.1"/>
    </source>
</evidence>
<evidence type="ECO:0000313" key="2">
    <source>
        <dbReference type="Proteomes" id="UP000198348"/>
    </source>
</evidence>
<gene>
    <name evidence="1" type="ORF">SAMN06265360_12315</name>
</gene>
<name>A0A238ZQB2_9PSEU</name>
<dbReference type="Proteomes" id="UP000198348">
    <property type="component" value="Unassembled WGS sequence"/>
</dbReference>
<organism evidence="1 2">
    <name type="scientific">Haloechinothrix alba</name>
    <dbReference type="NCBI Taxonomy" id="664784"/>
    <lineage>
        <taxon>Bacteria</taxon>
        <taxon>Bacillati</taxon>
        <taxon>Actinomycetota</taxon>
        <taxon>Actinomycetes</taxon>
        <taxon>Pseudonocardiales</taxon>
        <taxon>Pseudonocardiaceae</taxon>
        <taxon>Haloechinothrix</taxon>
    </lineage>
</organism>
<keyword evidence="2" id="KW-1185">Reference proteome</keyword>